<reference evidence="1" key="1">
    <citation type="submission" date="2022-08" db="UniProtKB">
        <authorList>
            <consortium name="EnsemblMetazoa"/>
        </authorList>
    </citation>
    <scope>IDENTIFICATION</scope>
    <source>
        <strain evidence="1">05x7-T-G4-1.051#20</strain>
    </source>
</reference>
<keyword evidence="2" id="KW-1185">Reference proteome</keyword>
<name>A0A8W8I368_MAGGI</name>
<evidence type="ECO:0000313" key="2">
    <source>
        <dbReference type="Proteomes" id="UP000005408"/>
    </source>
</evidence>
<evidence type="ECO:0000313" key="1">
    <source>
        <dbReference type="EnsemblMetazoa" id="G1217.1:cds"/>
    </source>
</evidence>
<protein>
    <submittedName>
        <fullName evidence="1">Uncharacterized protein</fullName>
    </submittedName>
</protein>
<dbReference type="OrthoDB" id="6211799at2759"/>
<dbReference type="Proteomes" id="UP000005408">
    <property type="component" value="Unassembled WGS sequence"/>
</dbReference>
<accession>A0A8W8I368</accession>
<dbReference type="EnsemblMetazoa" id="G1217.1">
    <property type="protein sequence ID" value="G1217.1:cds"/>
    <property type="gene ID" value="G1217"/>
</dbReference>
<proteinExistence type="predicted"/>
<sequence>MDQIEQSLVEDKRRRIVEHVQVELLKRLLPRRSPQMAKKCMQRIQDHHEKMMENHRELLMVINEKKGQELKNGDVFNKLSEANENRLEAIRESMHKEKKDRLLEDILVHLVRSIRTRRNPQMARKIMIMLQENHTNLLKLQEDLLIKVKERDDMHRAKRAFQEEMMTKVNERKLLDQIKRLGYRDLMICQVEKPEEEGDFLPRKLFVFGVDTFRCTAKFENEVKVEKRKELTLATKLEDECQVSSPLVTCSEDNTCESLSASKDQTKRSKKSNFVRRIKKFFGIR</sequence>
<organism evidence="1 2">
    <name type="scientific">Magallana gigas</name>
    <name type="common">Pacific oyster</name>
    <name type="synonym">Crassostrea gigas</name>
    <dbReference type="NCBI Taxonomy" id="29159"/>
    <lineage>
        <taxon>Eukaryota</taxon>
        <taxon>Metazoa</taxon>
        <taxon>Spiralia</taxon>
        <taxon>Lophotrochozoa</taxon>
        <taxon>Mollusca</taxon>
        <taxon>Bivalvia</taxon>
        <taxon>Autobranchia</taxon>
        <taxon>Pteriomorphia</taxon>
        <taxon>Ostreida</taxon>
        <taxon>Ostreoidea</taxon>
        <taxon>Ostreidae</taxon>
        <taxon>Magallana</taxon>
    </lineage>
</organism>
<dbReference type="AlphaFoldDB" id="A0A8W8I368"/>